<dbReference type="PROSITE" id="PS51186">
    <property type="entry name" value="GNAT"/>
    <property type="match status" value="1"/>
</dbReference>
<evidence type="ECO:0000259" key="1">
    <source>
        <dbReference type="PROSITE" id="PS51186"/>
    </source>
</evidence>
<keyword evidence="3" id="KW-1185">Reference proteome</keyword>
<dbReference type="RefSeq" id="WP_183443519.1">
    <property type="nucleotide sequence ID" value="NZ_JACHXD010000020.1"/>
</dbReference>
<dbReference type="CDD" id="cd04301">
    <property type="entry name" value="NAT_SF"/>
    <property type="match status" value="1"/>
</dbReference>
<organism evidence="2 3">
    <name type="scientific">Pseudoduganella violacea</name>
    <dbReference type="NCBI Taxonomy" id="1715466"/>
    <lineage>
        <taxon>Bacteria</taxon>
        <taxon>Pseudomonadati</taxon>
        <taxon>Pseudomonadota</taxon>
        <taxon>Betaproteobacteria</taxon>
        <taxon>Burkholderiales</taxon>
        <taxon>Oxalobacteraceae</taxon>
        <taxon>Telluria group</taxon>
        <taxon>Pseudoduganella</taxon>
    </lineage>
</organism>
<dbReference type="SUPFAM" id="SSF55729">
    <property type="entry name" value="Acyl-CoA N-acyltransferases (Nat)"/>
    <property type="match status" value="1"/>
</dbReference>
<protein>
    <submittedName>
        <fullName evidence="2">GNAT superfamily N-acetyltransferase</fullName>
    </submittedName>
</protein>
<sequence length="238" mass="26303">MFSSVVNDFWQETFSGDGILYADERLQITTNPTLNGDEHGMILEPRAGKTLITLKPELASRLDIAAGGSWSVDLLCQRLAATGFALYGADNLFYFPAADLATLMQESIPGDIRQLSQDDQGFFAEFSASATEEDLDAAYVELDHWLVFGAFERERLVCAGSMYAWMASNIADFGMLTLPPFRGKGHGRRLVRAISQSALQRGFQPQYRCQLDNHASIATARAAGLHLYGKWDFIVESS</sequence>
<dbReference type="InterPro" id="IPR016181">
    <property type="entry name" value="Acyl_CoA_acyltransferase"/>
</dbReference>
<gene>
    <name evidence="2" type="ORF">FHS03_004922</name>
</gene>
<evidence type="ECO:0000313" key="2">
    <source>
        <dbReference type="EMBL" id="MBB3121830.1"/>
    </source>
</evidence>
<name>A0A7W5BGI6_9BURK</name>
<dbReference type="EMBL" id="JACHXD010000020">
    <property type="protein sequence ID" value="MBB3121830.1"/>
    <property type="molecule type" value="Genomic_DNA"/>
</dbReference>
<keyword evidence="2" id="KW-0808">Transferase</keyword>
<dbReference type="GO" id="GO:0016747">
    <property type="term" value="F:acyltransferase activity, transferring groups other than amino-acyl groups"/>
    <property type="evidence" value="ECO:0007669"/>
    <property type="project" value="InterPro"/>
</dbReference>
<reference evidence="2 3" key="1">
    <citation type="submission" date="2020-08" db="EMBL/GenBank/DDBJ databases">
        <title>Genomic Encyclopedia of Type Strains, Phase III (KMG-III): the genomes of soil and plant-associated and newly described type strains.</title>
        <authorList>
            <person name="Whitman W."/>
        </authorList>
    </citation>
    <scope>NUCLEOTIDE SEQUENCE [LARGE SCALE GENOMIC DNA]</scope>
    <source>
        <strain evidence="2 3">CECT 8897</strain>
    </source>
</reference>
<proteinExistence type="predicted"/>
<feature type="domain" description="N-acetyltransferase" evidence="1">
    <location>
        <begin position="110"/>
        <end position="238"/>
    </location>
</feature>
<dbReference type="Proteomes" id="UP000541535">
    <property type="component" value="Unassembled WGS sequence"/>
</dbReference>
<dbReference type="AlphaFoldDB" id="A0A7W5BGI6"/>
<dbReference type="InterPro" id="IPR000182">
    <property type="entry name" value="GNAT_dom"/>
</dbReference>
<comment type="caution">
    <text evidence="2">The sequence shown here is derived from an EMBL/GenBank/DDBJ whole genome shotgun (WGS) entry which is preliminary data.</text>
</comment>
<accession>A0A7W5BGI6</accession>
<dbReference type="Gene3D" id="3.40.630.30">
    <property type="match status" value="1"/>
</dbReference>
<evidence type="ECO:0000313" key="3">
    <source>
        <dbReference type="Proteomes" id="UP000541535"/>
    </source>
</evidence>
<dbReference type="Pfam" id="PF00583">
    <property type="entry name" value="Acetyltransf_1"/>
    <property type="match status" value="1"/>
</dbReference>